<dbReference type="InterPro" id="IPR000916">
    <property type="entry name" value="Bet_v_I/MLP"/>
</dbReference>
<dbReference type="GO" id="GO:0006952">
    <property type="term" value="P:defense response"/>
    <property type="evidence" value="ECO:0007669"/>
    <property type="project" value="InterPro"/>
</dbReference>
<evidence type="ECO:0000259" key="1">
    <source>
        <dbReference type="SMART" id="SM01037"/>
    </source>
</evidence>
<reference evidence="3" key="1">
    <citation type="submission" date="2025-08" db="UniProtKB">
        <authorList>
            <consortium name="RefSeq"/>
        </authorList>
    </citation>
    <scope>IDENTIFICATION</scope>
    <source>
        <strain evidence="3">OHB3-1</strain>
    </source>
</reference>
<accession>A0A6J1C8T7</accession>
<dbReference type="GeneID" id="111009438"/>
<feature type="domain" description="Bet v I/Major latex protein" evidence="1">
    <location>
        <begin position="1"/>
        <end position="121"/>
    </location>
</feature>
<dbReference type="Gene3D" id="3.30.530.20">
    <property type="match status" value="1"/>
</dbReference>
<dbReference type="AlphaFoldDB" id="A0A6J1C8T7"/>
<dbReference type="InterPro" id="IPR051761">
    <property type="entry name" value="MLP-like_ligand-binding"/>
</dbReference>
<dbReference type="Proteomes" id="UP000504603">
    <property type="component" value="Unplaced"/>
</dbReference>
<protein>
    <submittedName>
        <fullName evidence="3">MLP-like protein 34 isoform X2</fullName>
    </submittedName>
</protein>
<evidence type="ECO:0000313" key="3">
    <source>
        <dbReference type="RefSeq" id="XP_022138210.1"/>
    </source>
</evidence>
<evidence type="ECO:0000313" key="2">
    <source>
        <dbReference type="Proteomes" id="UP000504603"/>
    </source>
</evidence>
<gene>
    <name evidence="3" type="primary">LOC111009438</name>
</gene>
<dbReference type="SMART" id="SM01037">
    <property type="entry name" value="Bet_v_1"/>
    <property type="match status" value="1"/>
</dbReference>
<dbReference type="Pfam" id="PF00407">
    <property type="entry name" value="Bet_v_1"/>
    <property type="match status" value="1"/>
</dbReference>
<dbReference type="PANTHER" id="PTHR31907">
    <property type="entry name" value="MLP-LIKE PROTEIN 423"/>
    <property type="match status" value="1"/>
</dbReference>
<proteinExistence type="predicted"/>
<sequence>MDVPINASASQFHEIFHKRPYHIPKVSTDKIQDRKNSVAKEIVEAVDEEKKSITFKVIEGDLLEEFKSFKFILQCDQKEKGSVVHWTLEYEKLHPEIKDSHSLLEFAAAVSKDIDAHLMEVAEA</sequence>
<dbReference type="InterPro" id="IPR023393">
    <property type="entry name" value="START-like_dom_sf"/>
</dbReference>
<name>A0A6J1C8T7_MOMCH</name>
<keyword evidence="2" id="KW-1185">Reference proteome</keyword>
<dbReference type="SUPFAM" id="SSF55961">
    <property type="entry name" value="Bet v1-like"/>
    <property type="match status" value="1"/>
</dbReference>
<organism evidence="2 3">
    <name type="scientific">Momordica charantia</name>
    <name type="common">Bitter gourd</name>
    <name type="synonym">Balsam pear</name>
    <dbReference type="NCBI Taxonomy" id="3673"/>
    <lineage>
        <taxon>Eukaryota</taxon>
        <taxon>Viridiplantae</taxon>
        <taxon>Streptophyta</taxon>
        <taxon>Embryophyta</taxon>
        <taxon>Tracheophyta</taxon>
        <taxon>Spermatophyta</taxon>
        <taxon>Magnoliopsida</taxon>
        <taxon>eudicotyledons</taxon>
        <taxon>Gunneridae</taxon>
        <taxon>Pentapetalae</taxon>
        <taxon>rosids</taxon>
        <taxon>fabids</taxon>
        <taxon>Cucurbitales</taxon>
        <taxon>Cucurbitaceae</taxon>
        <taxon>Momordiceae</taxon>
        <taxon>Momordica</taxon>
    </lineage>
</organism>
<dbReference type="RefSeq" id="XP_022138210.1">
    <property type="nucleotide sequence ID" value="XM_022282518.1"/>
</dbReference>